<reference evidence="2 3" key="1">
    <citation type="submission" date="2012-10" db="EMBL/GenBank/DDBJ databases">
        <title>Genome assembly of Amycolatopsis azurea DSM 43854.</title>
        <authorList>
            <person name="Khatri I."/>
            <person name="Kaur I."/>
            <person name="Subramanian S."/>
            <person name="Mayilraj S."/>
        </authorList>
    </citation>
    <scope>NUCLEOTIDE SEQUENCE [LARGE SCALE GENOMIC DNA]</scope>
    <source>
        <strain evidence="2 3">DSM 43854</strain>
    </source>
</reference>
<dbReference type="Pfam" id="PF13581">
    <property type="entry name" value="HATPase_c_2"/>
    <property type="match status" value="1"/>
</dbReference>
<gene>
    <name evidence="2" type="ORF">C791_7243</name>
</gene>
<dbReference type="PATRIC" id="fig|1238180.3.peg.6845"/>
<dbReference type="EMBL" id="ANMG01000074">
    <property type="protein sequence ID" value="EMD23417.1"/>
    <property type="molecule type" value="Genomic_DNA"/>
</dbReference>
<dbReference type="InterPro" id="IPR003594">
    <property type="entry name" value="HATPase_dom"/>
</dbReference>
<dbReference type="AlphaFoldDB" id="M2QBH2"/>
<comment type="caution">
    <text evidence="2">The sequence shown here is derived from an EMBL/GenBank/DDBJ whole genome shotgun (WGS) entry which is preliminary data.</text>
</comment>
<name>M2QBH2_9PSEU</name>
<feature type="domain" description="Histidine kinase/HSP90-like ATPase" evidence="1">
    <location>
        <begin position="12"/>
        <end position="42"/>
    </location>
</feature>
<evidence type="ECO:0000259" key="1">
    <source>
        <dbReference type="Pfam" id="PF13581"/>
    </source>
</evidence>
<dbReference type="Proteomes" id="UP000014137">
    <property type="component" value="Unassembled WGS sequence"/>
</dbReference>
<evidence type="ECO:0000313" key="2">
    <source>
        <dbReference type="EMBL" id="EMD23417.1"/>
    </source>
</evidence>
<sequence length="47" mass="5135">MVQSGPISPILDTDRGRGLILMRALMDEVTVEQGNAGTTVYLKARIF</sequence>
<dbReference type="Gene3D" id="3.30.565.10">
    <property type="entry name" value="Histidine kinase-like ATPase, C-terminal domain"/>
    <property type="match status" value="1"/>
</dbReference>
<evidence type="ECO:0000313" key="3">
    <source>
        <dbReference type="Proteomes" id="UP000014137"/>
    </source>
</evidence>
<organism evidence="2 3">
    <name type="scientific">Amycolatopsis azurea DSM 43854</name>
    <dbReference type="NCBI Taxonomy" id="1238180"/>
    <lineage>
        <taxon>Bacteria</taxon>
        <taxon>Bacillati</taxon>
        <taxon>Actinomycetota</taxon>
        <taxon>Actinomycetes</taxon>
        <taxon>Pseudonocardiales</taxon>
        <taxon>Pseudonocardiaceae</taxon>
        <taxon>Amycolatopsis</taxon>
    </lineage>
</organism>
<proteinExistence type="predicted"/>
<dbReference type="InterPro" id="IPR036890">
    <property type="entry name" value="HATPase_C_sf"/>
</dbReference>
<protein>
    <submittedName>
        <fullName evidence="2">Serine phosphatase RsbU, regulator of sigma subunit</fullName>
    </submittedName>
</protein>
<accession>M2QBH2</accession>